<evidence type="ECO:0000313" key="2">
    <source>
        <dbReference type="Proteomes" id="UP001209854"/>
    </source>
</evidence>
<name>A0ABT3N1R9_9GAMM</name>
<organism evidence="1 2">
    <name type="scientific">Endozoicomonas gorgoniicola</name>
    <dbReference type="NCBI Taxonomy" id="1234144"/>
    <lineage>
        <taxon>Bacteria</taxon>
        <taxon>Pseudomonadati</taxon>
        <taxon>Pseudomonadota</taxon>
        <taxon>Gammaproteobacteria</taxon>
        <taxon>Oceanospirillales</taxon>
        <taxon>Endozoicomonadaceae</taxon>
        <taxon>Endozoicomonas</taxon>
    </lineage>
</organism>
<dbReference type="EMBL" id="JAPFCC010000001">
    <property type="protein sequence ID" value="MCW7555564.1"/>
    <property type="molecule type" value="Genomic_DNA"/>
</dbReference>
<dbReference type="Proteomes" id="UP001209854">
    <property type="component" value="Unassembled WGS sequence"/>
</dbReference>
<reference evidence="1 2" key="1">
    <citation type="submission" date="2022-10" db="EMBL/GenBank/DDBJ databases">
        <title>High-quality genome sequences of two octocoral-associated bacteria, Endozoicomonas euniceicola EF212 and Endozoicomonas gorgoniicola PS125.</title>
        <authorList>
            <person name="Chiou Y.-J."/>
            <person name="Chen Y.-H."/>
        </authorList>
    </citation>
    <scope>NUCLEOTIDE SEQUENCE [LARGE SCALE GENOMIC DNA]</scope>
    <source>
        <strain evidence="1 2">PS125</strain>
    </source>
</reference>
<accession>A0ABT3N1R9</accession>
<evidence type="ECO:0000313" key="1">
    <source>
        <dbReference type="EMBL" id="MCW7555564.1"/>
    </source>
</evidence>
<sequence length="102" mass="11945">MDNVCPAIVAGVSGAIKLGNKLYLHAWNIEYRFLIGESGRMVGSKMVHSIMDRSKHKYEYRSMWAIIIQDRYVPEWTRKGEYRDHRGVLRKIDIKIPTPLLR</sequence>
<protein>
    <submittedName>
        <fullName evidence="1">Uncharacterized protein</fullName>
    </submittedName>
</protein>
<gene>
    <name evidence="1" type="ORF">NX722_23655</name>
</gene>
<keyword evidence="2" id="KW-1185">Reference proteome</keyword>
<dbReference type="RefSeq" id="WP_262565313.1">
    <property type="nucleotide sequence ID" value="NZ_JAPFCC010000001.1"/>
</dbReference>
<comment type="caution">
    <text evidence="1">The sequence shown here is derived from an EMBL/GenBank/DDBJ whole genome shotgun (WGS) entry which is preliminary data.</text>
</comment>
<proteinExistence type="predicted"/>